<name>A0A9P8WEB9_9HYPO</name>
<comment type="caution">
    <text evidence="2">The sequence shown here is derived from an EMBL/GenBank/DDBJ whole genome shotgun (WGS) entry which is preliminary data.</text>
</comment>
<dbReference type="AlphaFoldDB" id="A0A9P8WEB9"/>
<proteinExistence type="predicted"/>
<reference evidence="2 3" key="1">
    <citation type="journal article" date="2021" name="Nat. Commun.">
        <title>Genetic determinants of endophytism in the Arabidopsis root mycobiome.</title>
        <authorList>
            <person name="Mesny F."/>
            <person name="Miyauchi S."/>
            <person name="Thiergart T."/>
            <person name="Pickel B."/>
            <person name="Atanasova L."/>
            <person name="Karlsson M."/>
            <person name="Huettel B."/>
            <person name="Barry K.W."/>
            <person name="Haridas S."/>
            <person name="Chen C."/>
            <person name="Bauer D."/>
            <person name="Andreopoulos W."/>
            <person name="Pangilinan J."/>
            <person name="LaButti K."/>
            <person name="Riley R."/>
            <person name="Lipzen A."/>
            <person name="Clum A."/>
            <person name="Drula E."/>
            <person name="Henrissat B."/>
            <person name="Kohler A."/>
            <person name="Grigoriev I.V."/>
            <person name="Martin F.M."/>
            <person name="Hacquard S."/>
        </authorList>
    </citation>
    <scope>NUCLEOTIDE SEQUENCE [LARGE SCALE GENOMIC DNA]</scope>
    <source>
        <strain evidence="2 3">MPI-CAGE-CH-0241</strain>
    </source>
</reference>
<evidence type="ECO:0000256" key="1">
    <source>
        <dbReference type="SAM" id="MobiDB-lite"/>
    </source>
</evidence>
<sequence length="223" mass="24379">MVWYKLGPEAKRRDGNMGQWKELGLRTRRWGRDAGRTGRSETTATRKDGFCLSGSFLEALKHGGVTRGFGGLPNQLGGRLCANGGATGTEQKKGIGGRRRRSKQASKQGSRPVCGHACACVCLCVPCLSCVCVSVLHLLVSVVSSLNQERVAILGRDPRHCDVIDGVAHATYFVQRTQYLEGRRNEEYPTAVWSRGREGREVRSDRSSSKLQATVAAFVVPMK</sequence>
<feature type="compositionally biased region" description="Basic residues" evidence="1">
    <location>
        <begin position="95"/>
        <end position="104"/>
    </location>
</feature>
<gene>
    <name evidence="2" type="ORF">B0T10DRAFT_217502</name>
</gene>
<evidence type="ECO:0000313" key="3">
    <source>
        <dbReference type="Proteomes" id="UP000777438"/>
    </source>
</evidence>
<keyword evidence="3" id="KW-1185">Reference proteome</keyword>
<feature type="region of interest" description="Disordered" evidence="1">
    <location>
        <begin position="84"/>
        <end position="112"/>
    </location>
</feature>
<evidence type="ECO:0000313" key="2">
    <source>
        <dbReference type="EMBL" id="KAH6895467.1"/>
    </source>
</evidence>
<dbReference type="Proteomes" id="UP000777438">
    <property type="component" value="Unassembled WGS sequence"/>
</dbReference>
<accession>A0A9P8WEB9</accession>
<dbReference type="EMBL" id="JAGPYM010000004">
    <property type="protein sequence ID" value="KAH6895467.1"/>
    <property type="molecule type" value="Genomic_DNA"/>
</dbReference>
<protein>
    <submittedName>
        <fullName evidence="2">Uncharacterized protein</fullName>
    </submittedName>
</protein>
<organism evidence="2 3">
    <name type="scientific">Thelonectria olida</name>
    <dbReference type="NCBI Taxonomy" id="1576542"/>
    <lineage>
        <taxon>Eukaryota</taxon>
        <taxon>Fungi</taxon>
        <taxon>Dikarya</taxon>
        <taxon>Ascomycota</taxon>
        <taxon>Pezizomycotina</taxon>
        <taxon>Sordariomycetes</taxon>
        <taxon>Hypocreomycetidae</taxon>
        <taxon>Hypocreales</taxon>
        <taxon>Nectriaceae</taxon>
        <taxon>Thelonectria</taxon>
    </lineage>
</organism>